<dbReference type="Gene3D" id="1.10.3720.10">
    <property type="entry name" value="MetI-like"/>
    <property type="match status" value="1"/>
</dbReference>
<keyword evidence="3" id="KW-1003">Cell membrane</keyword>
<name>A0A9W6FNM4_9MICO</name>
<comment type="similarity">
    <text evidence="7">Belongs to the binding-protein-dependent transport system permease family.</text>
</comment>
<keyword evidence="5 7" id="KW-1133">Transmembrane helix</keyword>
<keyword evidence="6 7" id="KW-0472">Membrane</keyword>
<reference evidence="9" key="1">
    <citation type="submission" date="2022-12" db="EMBL/GenBank/DDBJ databases">
        <title>Reference genome sequencing for broad-spectrum identification of bacterial and archaeal isolates by mass spectrometry.</title>
        <authorList>
            <person name="Sekiguchi Y."/>
            <person name="Tourlousse D.M."/>
        </authorList>
    </citation>
    <scope>NUCLEOTIDE SEQUENCE</scope>
    <source>
        <strain evidence="9">14</strain>
    </source>
</reference>
<dbReference type="GO" id="GO:0055085">
    <property type="term" value="P:transmembrane transport"/>
    <property type="evidence" value="ECO:0007669"/>
    <property type="project" value="InterPro"/>
</dbReference>
<evidence type="ECO:0000259" key="8">
    <source>
        <dbReference type="PROSITE" id="PS50928"/>
    </source>
</evidence>
<dbReference type="Pfam" id="PF00528">
    <property type="entry name" value="BPD_transp_1"/>
    <property type="match status" value="1"/>
</dbReference>
<evidence type="ECO:0000313" key="10">
    <source>
        <dbReference type="Proteomes" id="UP001144396"/>
    </source>
</evidence>
<keyword evidence="4 7" id="KW-0812">Transmembrane</keyword>
<organism evidence="9 10">
    <name type="scientific">Agromyces rhizosphaerae</name>
    <dbReference type="NCBI Taxonomy" id="88374"/>
    <lineage>
        <taxon>Bacteria</taxon>
        <taxon>Bacillati</taxon>
        <taxon>Actinomycetota</taxon>
        <taxon>Actinomycetes</taxon>
        <taxon>Micrococcales</taxon>
        <taxon>Microbacteriaceae</taxon>
        <taxon>Agromyces</taxon>
    </lineage>
</organism>
<feature type="transmembrane region" description="Helical" evidence="7">
    <location>
        <begin position="136"/>
        <end position="156"/>
    </location>
</feature>
<keyword evidence="10" id="KW-1185">Reference proteome</keyword>
<accession>A0A9W6FNM4</accession>
<dbReference type="EMBL" id="BSDP01000001">
    <property type="protein sequence ID" value="GLI26656.1"/>
    <property type="molecule type" value="Genomic_DNA"/>
</dbReference>
<comment type="subcellular location">
    <subcellularLocation>
        <location evidence="1 7">Cell membrane</location>
        <topology evidence="1 7">Multi-pass membrane protein</topology>
    </subcellularLocation>
</comment>
<evidence type="ECO:0000256" key="5">
    <source>
        <dbReference type="ARBA" id="ARBA00022989"/>
    </source>
</evidence>
<gene>
    <name evidence="9" type="ORF">ARHIZOSPH14_08980</name>
</gene>
<dbReference type="Proteomes" id="UP001144396">
    <property type="component" value="Unassembled WGS sequence"/>
</dbReference>
<feature type="transmembrane region" description="Helical" evidence="7">
    <location>
        <begin position="98"/>
        <end position="124"/>
    </location>
</feature>
<keyword evidence="2 7" id="KW-0813">Transport</keyword>
<dbReference type="AlphaFoldDB" id="A0A9W6FNM4"/>
<sequence length="323" mass="34831">MSDTTEATRTNEMDTVAVVLPPEMRKGGRRRIGIVRGRRIIMAVTILPAVLLIAAFLWAPAVQGIRISFSDWRGLGPIEFIGLENYIDAFTGSEFLPALWLTVVYAVLSTAGIMAVATLLAAAVSARVRGAAFYRVVWFLPGIAPIAAAGVFWATAFQPNIGVVNVILGALGLGSDHAWLAGADTALYPTVFVTIWASVGFAFLLLLGAMEQVPVSIYEAARVDGAGTVRRFFGMTLPMIRPVFVVTMVLEMIWQFNGFTVIWAMTQGGPGFATSVLPVLVYREAFQQLNFGMASAVAIMGGIILIAVGMFAMRLSRSKQEEF</sequence>
<evidence type="ECO:0000313" key="9">
    <source>
        <dbReference type="EMBL" id="GLI26656.1"/>
    </source>
</evidence>
<dbReference type="InterPro" id="IPR035906">
    <property type="entry name" value="MetI-like_sf"/>
</dbReference>
<dbReference type="InterPro" id="IPR000515">
    <property type="entry name" value="MetI-like"/>
</dbReference>
<evidence type="ECO:0000256" key="4">
    <source>
        <dbReference type="ARBA" id="ARBA00022692"/>
    </source>
</evidence>
<dbReference type="PANTHER" id="PTHR43227:SF8">
    <property type="entry name" value="DIACETYLCHITOBIOSE UPTAKE SYSTEM PERMEASE PROTEIN DASB"/>
    <property type="match status" value="1"/>
</dbReference>
<evidence type="ECO:0000256" key="1">
    <source>
        <dbReference type="ARBA" id="ARBA00004651"/>
    </source>
</evidence>
<dbReference type="CDD" id="cd06261">
    <property type="entry name" value="TM_PBP2"/>
    <property type="match status" value="1"/>
</dbReference>
<dbReference type="PROSITE" id="PS50928">
    <property type="entry name" value="ABC_TM1"/>
    <property type="match status" value="1"/>
</dbReference>
<evidence type="ECO:0000256" key="3">
    <source>
        <dbReference type="ARBA" id="ARBA00022475"/>
    </source>
</evidence>
<dbReference type="InterPro" id="IPR050809">
    <property type="entry name" value="UgpAE/MalFG_permease"/>
</dbReference>
<evidence type="ECO:0000256" key="7">
    <source>
        <dbReference type="RuleBase" id="RU363032"/>
    </source>
</evidence>
<evidence type="ECO:0000256" key="6">
    <source>
        <dbReference type="ARBA" id="ARBA00023136"/>
    </source>
</evidence>
<evidence type="ECO:0000256" key="2">
    <source>
        <dbReference type="ARBA" id="ARBA00022448"/>
    </source>
</evidence>
<feature type="transmembrane region" description="Helical" evidence="7">
    <location>
        <begin position="285"/>
        <end position="313"/>
    </location>
</feature>
<dbReference type="GO" id="GO:0005886">
    <property type="term" value="C:plasma membrane"/>
    <property type="evidence" value="ECO:0007669"/>
    <property type="project" value="UniProtKB-SubCell"/>
</dbReference>
<proteinExistence type="inferred from homology"/>
<dbReference type="SUPFAM" id="SSF161098">
    <property type="entry name" value="MetI-like"/>
    <property type="match status" value="1"/>
</dbReference>
<feature type="transmembrane region" description="Helical" evidence="7">
    <location>
        <begin position="186"/>
        <end position="207"/>
    </location>
</feature>
<feature type="transmembrane region" description="Helical" evidence="7">
    <location>
        <begin position="40"/>
        <end position="59"/>
    </location>
</feature>
<protein>
    <submittedName>
        <fullName evidence="9">Bicyclomycin resistance protein</fullName>
    </submittedName>
</protein>
<dbReference type="PANTHER" id="PTHR43227">
    <property type="entry name" value="BLL4140 PROTEIN"/>
    <property type="match status" value="1"/>
</dbReference>
<feature type="domain" description="ABC transmembrane type-1" evidence="8">
    <location>
        <begin position="99"/>
        <end position="312"/>
    </location>
</feature>
<comment type="caution">
    <text evidence="9">The sequence shown here is derived from an EMBL/GenBank/DDBJ whole genome shotgun (WGS) entry which is preliminary data.</text>
</comment>